<reference evidence="2 3" key="1">
    <citation type="journal article" date="2024" name="Nat. Commun.">
        <title>Phylogenomics reveals the evolutionary origins of lichenization in chlorophyte algae.</title>
        <authorList>
            <person name="Puginier C."/>
            <person name="Libourel C."/>
            <person name="Otte J."/>
            <person name="Skaloud P."/>
            <person name="Haon M."/>
            <person name="Grisel S."/>
            <person name="Petersen M."/>
            <person name="Berrin J.G."/>
            <person name="Delaux P.M."/>
            <person name="Dal Grande F."/>
            <person name="Keller J."/>
        </authorList>
    </citation>
    <scope>NUCLEOTIDE SEQUENCE [LARGE SCALE GENOMIC DNA]</scope>
    <source>
        <strain evidence="2 3">SAG 2145</strain>
    </source>
</reference>
<organism evidence="2 3">
    <name type="scientific">Apatococcus lobatus</name>
    <dbReference type="NCBI Taxonomy" id="904363"/>
    <lineage>
        <taxon>Eukaryota</taxon>
        <taxon>Viridiplantae</taxon>
        <taxon>Chlorophyta</taxon>
        <taxon>core chlorophytes</taxon>
        <taxon>Trebouxiophyceae</taxon>
        <taxon>Chlorellales</taxon>
        <taxon>Chlorellaceae</taxon>
        <taxon>Apatococcus</taxon>
    </lineage>
</organism>
<name>A0AAW1SE08_9CHLO</name>
<feature type="compositionally biased region" description="Polar residues" evidence="1">
    <location>
        <begin position="29"/>
        <end position="49"/>
    </location>
</feature>
<protein>
    <submittedName>
        <fullName evidence="2">Uncharacterized protein</fullName>
    </submittedName>
</protein>
<dbReference type="AlphaFoldDB" id="A0AAW1SE08"/>
<evidence type="ECO:0000256" key="1">
    <source>
        <dbReference type="SAM" id="MobiDB-lite"/>
    </source>
</evidence>
<dbReference type="EMBL" id="JALJOS010000001">
    <property type="protein sequence ID" value="KAK9844725.1"/>
    <property type="molecule type" value="Genomic_DNA"/>
</dbReference>
<accession>A0AAW1SE08</accession>
<feature type="compositionally biased region" description="Polar residues" evidence="1">
    <location>
        <begin position="1"/>
        <end position="21"/>
    </location>
</feature>
<comment type="caution">
    <text evidence="2">The sequence shown here is derived from an EMBL/GenBank/DDBJ whole genome shotgun (WGS) entry which is preliminary data.</text>
</comment>
<evidence type="ECO:0000313" key="2">
    <source>
        <dbReference type="EMBL" id="KAK9844725.1"/>
    </source>
</evidence>
<gene>
    <name evidence="2" type="ORF">WJX74_005952</name>
</gene>
<proteinExistence type="predicted"/>
<keyword evidence="3" id="KW-1185">Reference proteome</keyword>
<sequence length="345" mass="38477">MNRPKSQMQPRSALEGNQQDLQPLPLTIKPQQRHIQQPQPALEGNQQDLQPLPMTMKPQQQHTQQQSDPVQTDHSQGRPVLLDHQLSIPDPRHPNLEPLPMWDEFSPVPILRLKAALLGCQLDLEVSLKQLNLRVPLRVLMSDKLPGLIQRSLEHLRKIAPRCHDISTSDALTREVLSTTGDAMCMLIVLGDTRTHAMLSAEGFHGQDAGRPAPPGLISQAMAACRLTPVQVAHTRLLHWKHSRQADEAMQMSEGLSKSLAAAFSQQLVMGKRAGFASRCAHLRRVMDECIQLEEERYMQMQQAFCLQVLSPFQAAQMFAAAGPYNLDIGHMVDLINTSHPGPLA</sequence>
<evidence type="ECO:0000313" key="3">
    <source>
        <dbReference type="Proteomes" id="UP001438707"/>
    </source>
</evidence>
<feature type="region of interest" description="Disordered" evidence="1">
    <location>
        <begin position="1"/>
        <end position="76"/>
    </location>
</feature>
<dbReference type="Proteomes" id="UP001438707">
    <property type="component" value="Unassembled WGS sequence"/>
</dbReference>